<evidence type="ECO:0000256" key="7">
    <source>
        <dbReference type="ARBA" id="ARBA00048741"/>
    </source>
</evidence>
<feature type="domain" description="Glutamine amidotransferase type-2" evidence="8">
    <location>
        <begin position="2"/>
        <end position="214"/>
    </location>
</feature>
<dbReference type="InterPro" id="IPR017932">
    <property type="entry name" value="GATase_2_dom"/>
</dbReference>
<accession>A0ABV4TWJ3</accession>
<comment type="catalytic activity">
    <reaction evidence="7">
        <text>L-aspartate + L-glutamine + ATP + H2O = L-asparagine + L-glutamate + AMP + diphosphate + H(+)</text>
        <dbReference type="Rhea" id="RHEA:12228"/>
        <dbReference type="ChEBI" id="CHEBI:15377"/>
        <dbReference type="ChEBI" id="CHEBI:15378"/>
        <dbReference type="ChEBI" id="CHEBI:29985"/>
        <dbReference type="ChEBI" id="CHEBI:29991"/>
        <dbReference type="ChEBI" id="CHEBI:30616"/>
        <dbReference type="ChEBI" id="CHEBI:33019"/>
        <dbReference type="ChEBI" id="CHEBI:58048"/>
        <dbReference type="ChEBI" id="CHEBI:58359"/>
        <dbReference type="ChEBI" id="CHEBI:456215"/>
        <dbReference type="EC" id="6.3.5.4"/>
    </reaction>
</comment>
<evidence type="ECO:0000259" key="8">
    <source>
        <dbReference type="PROSITE" id="PS51278"/>
    </source>
</evidence>
<evidence type="ECO:0000313" key="9">
    <source>
        <dbReference type="EMBL" id="MFA9460959.1"/>
    </source>
</evidence>
<evidence type="ECO:0000256" key="6">
    <source>
        <dbReference type="ARBA" id="ARBA00022962"/>
    </source>
</evidence>
<gene>
    <name evidence="9" type="ORF">ACERLL_08990</name>
</gene>
<protein>
    <recommendedName>
        <fullName evidence="3">asparagine synthase (glutamine-hydrolyzing)</fullName>
        <ecNumber evidence="3">6.3.5.4</ecNumber>
    </recommendedName>
</protein>
<dbReference type="SUPFAM" id="SSF52402">
    <property type="entry name" value="Adenine nucleotide alpha hydrolases-like"/>
    <property type="match status" value="1"/>
</dbReference>
<comment type="pathway">
    <text evidence="1">Amino-acid biosynthesis; L-asparagine biosynthesis; L-asparagine from L-aspartate (L-Gln route): step 1/1.</text>
</comment>
<dbReference type="NCBIfam" id="TIGR03108">
    <property type="entry name" value="eps_aminotran_1"/>
    <property type="match status" value="1"/>
</dbReference>
<dbReference type="Proteomes" id="UP001575181">
    <property type="component" value="Unassembled WGS sequence"/>
</dbReference>
<evidence type="ECO:0000256" key="3">
    <source>
        <dbReference type="ARBA" id="ARBA00012737"/>
    </source>
</evidence>
<dbReference type="CDD" id="cd01991">
    <property type="entry name" value="Asn_synthase_B_C"/>
    <property type="match status" value="1"/>
</dbReference>
<dbReference type="InterPro" id="IPR051786">
    <property type="entry name" value="ASN_synthetase/amidase"/>
</dbReference>
<dbReference type="NCBIfam" id="TIGR01536">
    <property type="entry name" value="asn_synth_AEB"/>
    <property type="match status" value="1"/>
</dbReference>
<evidence type="ECO:0000256" key="2">
    <source>
        <dbReference type="ARBA" id="ARBA00005752"/>
    </source>
</evidence>
<dbReference type="PANTHER" id="PTHR43284">
    <property type="entry name" value="ASPARAGINE SYNTHETASE (GLUTAMINE-HYDROLYZING)"/>
    <property type="match status" value="1"/>
</dbReference>
<dbReference type="InterPro" id="IPR006426">
    <property type="entry name" value="Asn_synth_AEB"/>
</dbReference>
<comment type="similarity">
    <text evidence="2">Belongs to the asparagine synthetase family.</text>
</comment>
<dbReference type="PIRSF" id="PIRSF001589">
    <property type="entry name" value="Asn_synthetase_glu-h"/>
    <property type="match status" value="1"/>
</dbReference>
<sequence>MCGLVGLFDTREERPVGRALLEAMNDRLYHRGPDGSGTHLEPGLGLGHRRLAIIDLDGGDQPLFSEDGSVAVVYNGEIYNFRELAEQLRNRGYRFRTRCDTEVIVHAWREWGKDCVHRFRGMFAFAVWDRAHRTVFLARDRIGIKPLHYAVLEDGTLAFASELKALLLHPGLSRELDYRAVEEYFAYGYIPDPKTILKGVHKLPPGHRLTVRRGAPVPAPEPYWDVPFSDGGTAPDERAAGEELGGYLAEAVSIRRIADVPVGAFLSGGVDSSAVVAMLAQADDEPVRTCSISFGDPRFNEASHAAHVAERYGTDHSVQEVNPQDFDLVDRLAGIYDEPFADSSAMPTYRVCEQARKRVTVALSGDGGDENFAGYRRYRWHLHEEGVRRHVPQALRGPLFGSLAAVYPKLNRAPRIFRAKATLESVSRPSLEAYLDNMGVVPDSIRARLFTPRFRQALQGYHAAEVLRGHAENAPEHPLSQVQYLDMKTYLPGDILTKVDRASMANSLEVRVPVLDHHFVEWAAGLPPELKYHRGEGKYLFKKAMRPHLPDEVLYRRKMGFAVPLDEWFRGPLRDKVREALLGPILQDTGIFRREALEGLLEQHQSGKWDHSAVLWSLLMFAAFLRQLEKEPVVAREELHGDYATP</sequence>
<dbReference type="PROSITE" id="PS51278">
    <property type="entry name" value="GATASE_TYPE_2"/>
    <property type="match status" value="1"/>
</dbReference>
<name>A0ABV4TWJ3_9GAMM</name>
<keyword evidence="4" id="KW-0547">Nucleotide-binding</keyword>
<dbReference type="InterPro" id="IPR014729">
    <property type="entry name" value="Rossmann-like_a/b/a_fold"/>
</dbReference>
<dbReference type="Pfam" id="PF00733">
    <property type="entry name" value="Asn_synthase"/>
    <property type="match status" value="1"/>
</dbReference>
<keyword evidence="5" id="KW-0067">ATP-binding</keyword>
<dbReference type="InterPro" id="IPR001962">
    <property type="entry name" value="Asn_synthase"/>
</dbReference>
<dbReference type="PANTHER" id="PTHR43284:SF1">
    <property type="entry name" value="ASPARAGINE SYNTHETASE"/>
    <property type="match status" value="1"/>
</dbReference>
<dbReference type="InterPro" id="IPR033738">
    <property type="entry name" value="AsnB_N"/>
</dbReference>
<evidence type="ECO:0000256" key="1">
    <source>
        <dbReference type="ARBA" id="ARBA00005187"/>
    </source>
</evidence>
<dbReference type="SUPFAM" id="SSF56235">
    <property type="entry name" value="N-terminal nucleophile aminohydrolases (Ntn hydrolases)"/>
    <property type="match status" value="1"/>
</dbReference>
<evidence type="ECO:0000256" key="5">
    <source>
        <dbReference type="ARBA" id="ARBA00022840"/>
    </source>
</evidence>
<organism evidence="9 10">
    <name type="scientific">Thiohalorhabdus methylotrophus</name>
    <dbReference type="NCBI Taxonomy" id="3242694"/>
    <lineage>
        <taxon>Bacteria</taxon>
        <taxon>Pseudomonadati</taxon>
        <taxon>Pseudomonadota</taxon>
        <taxon>Gammaproteobacteria</taxon>
        <taxon>Thiohalorhabdales</taxon>
        <taxon>Thiohalorhabdaceae</taxon>
        <taxon>Thiohalorhabdus</taxon>
    </lineage>
</organism>
<keyword evidence="6" id="KW-0315">Glutamine amidotransferase</keyword>
<keyword evidence="10" id="KW-1185">Reference proteome</keyword>
<dbReference type="Gene3D" id="3.40.50.620">
    <property type="entry name" value="HUPs"/>
    <property type="match status" value="1"/>
</dbReference>
<dbReference type="Gene3D" id="3.60.20.10">
    <property type="entry name" value="Glutamine Phosphoribosylpyrophosphate, subunit 1, domain 1"/>
    <property type="match status" value="1"/>
</dbReference>
<dbReference type="EMBL" id="JBGUAW010000005">
    <property type="protein sequence ID" value="MFA9460959.1"/>
    <property type="molecule type" value="Genomic_DNA"/>
</dbReference>
<evidence type="ECO:0000313" key="10">
    <source>
        <dbReference type="Proteomes" id="UP001575181"/>
    </source>
</evidence>
<dbReference type="CDD" id="cd00712">
    <property type="entry name" value="AsnB"/>
    <property type="match status" value="1"/>
</dbReference>
<dbReference type="InterPro" id="IPR029055">
    <property type="entry name" value="Ntn_hydrolases_N"/>
</dbReference>
<proteinExistence type="inferred from homology"/>
<reference evidence="9 10" key="1">
    <citation type="submission" date="2024-08" db="EMBL/GenBank/DDBJ databases">
        <title>Whole-genome sequencing of halo(alkali)philic microorganisms from hypersaline lakes.</title>
        <authorList>
            <person name="Sorokin D.Y."/>
            <person name="Merkel A.Y."/>
            <person name="Messina E."/>
            <person name="Yakimov M."/>
        </authorList>
    </citation>
    <scope>NUCLEOTIDE SEQUENCE [LARGE SCALE GENOMIC DNA]</scope>
    <source>
        <strain evidence="9 10">Cl-TMA</strain>
    </source>
</reference>
<evidence type="ECO:0000256" key="4">
    <source>
        <dbReference type="ARBA" id="ARBA00022741"/>
    </source>
</evidence>
<dbReference type="EC" id="6.3.5.4" evidence="3"/>
<comment type="caution">
    <text evidence="9">The sequence shown here is derived from an EMBL/GenBank/DDBJ whole genome shotgun (WGS) entry which is preliminary data.</text>
</comment>
<dbReference type="InterPro" id="IPR017539">
    <property type="entry name" value="XrtA_amidotfase"/>
</dbReference>
<dbReference type="RefSeq" id="WP_373655740.1">
    <property type="nucleotide sequence ID" value="NZ_JBGUAW010000005.1"/>
</dbReference>
<dbReference type="Pfam" id="PF13537">
    <property type="entry name" value="GATase_7"/>
    <property type="match status" value="1"/>
</dbReference>